<feature type="compositionally biased region" description="Polar residues" evidence="9">
    <location>
        <begin position="469"/>
        <end position="486"/>
    </location>
</feature>
<evidence type="ECO:0000259" key="12">
    <source>
        <dbReference type="PROSITE" id="PS51195"/>
    </source>
</evidence>
<evidence type="ECO:0000256" key="4">
    <source>
        <dbReference type="ARBA" id="ARBA00022840"/>
    </source>
</evidence>
<evidence type="ECO:0000256" key="5">
    <source>
        <dbReference type="ARBA" id="ARBA00022884"/>
    </source>
</evidence>
<protein>
    <recommendedName>
        <fullName evidence="7">ATP-dependent RNA helicase</fullName>
        <ecNumber evidence="7">3.6.4.13</ecNumber>
    </recommendedName>
</protein>
<accession>A0A8R1X307</accession>
<dbReference type="OrthoDB" id="6591950at2759"/>
<evidence type="ECO:0000313" key="14">
    <source>
        <dbReference type="Proteomes" id="UP000007819"/>
    </source>
</evidence>
<evidence type="ECO:0000256" key="9">
    <source>
        <dbReference type="SAM" id="MobiDB-lite"/>
    </source>
</evidence>
<dbReference type="InterPro" id="IPR027417">
    <property type="entry name" value="P-loop_NTPase"/>
</dbReference>
<dbReference type="SUPFAM" id="SSF52540">
    <property type="entry name" value="P-loop containing nucleoside triphosphate hydrolases"/>
    <property type="match status" value="2"/>
</dbReference>
<evidence type="ECO:0000256" key="3">
    <source>
        <dbReference type="ARBA" id="ARBA00022806"/>
    </source>
</evidence>
<reference evidence="14" key="1">
    <citation type="submission" date="2010-06" db="EMBL/GenBank/DDBJ databases">
        <authorList>
            <person name="Jiang H."/>
            <person name="Abraham K."/>
            <person name="Ali S."/>
            <person name="Alsbrooks S.L."/>
            <person name="Anim B.N."/>
            <person name="Anosike U.S."/>
            <person name="Attaway T."/>
            <person name="Bandaranaike D.P."/>
            <person name="Battles P.K."/>
            <person name="Bell S.N."/>
            <person name="Bell A.V."/>
            <person name="Beltran B."/>
            <person name="Bickham C."/>
            <person name="Bustamante Y."/>
            <person name="Caleb T."/>
            <person name="Canada A."/>
            <person name="Cardenas V."/>
            <person name="Carter K."/>
            <person name="Chacko J."/>
            <person name="Chandrabose M.N."/>
            <person name="Chavez D."/>
            <person name="Chavez A."/>
            <person name="Chen L."/>
            <person name="Chu H.-S."/>
            <person name="Claassen K.J."/>
            <person name="Cockrell R."/>
            <person name="Collins M."/>
            <person name="Cooper J.A."/>
            <person name="Cree A."/>
            <person name="Curry S.M."/>
            <person name="Da Y."/>
            <person name="Dao M.D."/>
            <person name="Das B."/>
            <person name="Davila M.-L."/>
            <person name="Davy-Carroll L."/>
            <person name="Denson S."/>
            <person name="Dinh H."/>
            <person name="Ebong V.E."/>
            <person name="Edwards J.R."/>
            <person name="Egan A."/>
            <person name="El-Daye J."/>
            <person name="Escobedo L."/>
            <person name="Fernandez S."/>
            <person name="Fernando P.R."/>
            <person name="Flagg N."/>
            <person name="Forbes L.D."/>
            <person name="Fowler R.G."/>
            <person name="Fu Q."/>
            <person name="Gabisi R.A."/>
            <person name="Ganer J."/>
            <person name="Garbino Pronczuk A."/>
            <person name="Garcia R.M."/>
            <person name="Garner T."/>
            <person name="Garrett T.E."/>
            <person name="Gonzalez D.A."/>
            <person name="Hamid H."/>
            <person name="Hawkins E.S."/>
            <person name="Hirani K."/>
            <person name="Hogues M.E."/>
            <person name="Hollins B."/>
            <person name="Hsiao C.-H."/>
            <person name="Jabil R."/>
            <person name="James M.L."/>
            <person name="Jhangiani S.N."/>
            <person name="Johnson B."/>
            <person name="Johnson Q."/>
            <person name="Joshi V."/>
            <person name="Kalu J.B."/>
            <person name="Kam C."/>
            <person name="Kashfia A."/>
            <person name="Keebler J."/>
            <person name="Kisamo H."/>
            <person name="Kovar C.L."/>
            <person name="Lago L.A."/>
            <person name="Lai C.-Y."/>
            <person name="Laidlaw J."/>
            <person name="Lara F."/>
            <person name="Le T.-K."/>
            <person name="Lee S.L."/>
            <person name="Legall F.H."/>
            <person name="Lemon S.J."/>
            <person name="Lewis L.R."/>
            <person name="Li B."/>
            <person name="Liu Y."/>
            <person name="Liu Y.-S."/>
            <person name="Lopez J."/>
            <person name="Lozado R.J."/>
            <person name="Lu J."/>
            <person name="Madu R.C."/>
            <person name="Maheshwari M."/>
            <person name="Maheshwari R."/>
            <person name="Malloy K."/>
            <person name="Martinez E."/>
            <person name="Mathew T."/>
            <person name="Mercado I.C."/>
            <person name="Mercado C."/>
            <person name="Meyer B."/>
            <person name="Montgomery K."/>
            <person name="Morgan M.B."/>
            <person name="Munidasa M."/>
            <person name="Nazareth L.V."/>
            <person name="Nelson J."/>
            <person name="Ng B.M."/>
            <person name="Nguyen N.B."/>
            <person name="Nguyen P.Q."/>
            <person name="Nguyen T."/>
            <person name="Obregon M."/>
            <person name="Okwuonu G.O."/>
            <person name="Onwere C.G."/>
            <person name="Orozco G."/>
            <person name="Parra A."/>
            <person name="Patel S."/>
            <person name="Patil S."/>
            <person name="Perez A."/>
            <person name="Perez Y."/>
            <person name="Pham C."/>
            <person name="Primus E.L."/>
            <person name="Pu L.-L."/>
            <person name="Puazo M."/>
            <person name="Qin X."/>
            <person name="Quiroz J.B."/>
            <person name="Reese J."/>
            <person name="Richards S."/>
            <person name="Rives C.M."/>
            <person name="Robberts R."/>
            <person name="Ruiz S.J."/>
            <person name="Ruiz M.J."/>
            <person name="Santibanez J."/>
            <person name="Schneider B.W."/>
            <person name="Sisson I."/>
            <person name="Smith M."/>
            <person name="Sodergren E."/>
            <person name="Song X.-Z."/>
            <person name="Song B.B."/>
            <person name="Summersgill H."/>
            <person name="Thelus R."/>
            <person name="Thornton R.D."/>
            <person name="Trejos Z.Y."/>
            <person name="Usmani K."/>
            <person name="Vattathil S."/>
            <person name="Villasana D."/>
            <person name="Walker D.L."/>
            <person name="Wang S."/>
            <person name="Wang K."/>
            <person name="White C.S."/>
            <person name="Williams A.C."/>
            <person name="Williamson J."/>
            <person name="Wilson K."/>
            <person name="Woghiren I.O."/>
            <person name="Woodworth J.R."/>
            <person name="Worley K.C."/>
            <person name="Wright R.A."/>
            <person name="Wu W."/>
            <person name="Young L."/>
            <person name="Zhang L."/>
            <person name="Zhang J."/>
            <person name="Zhu Y."/>
            <person name="Muzny D.M."/>
            <person name="Weinstock G."/>
            <person name="Gibbs R.A."/>
        </authorList>
    </citation>
    <scope>NUCLEOTIDE SEQUENCE [LARGE SCALE GENOMIC DNA]</scope>
    <source>
        <strain evidence="14">LSR1</strain>
    </source>
</reference>
<name>A0A8R1X307_ACYPI</name>
<keyword evidence="4 7" id="KW-0067">ATP-binding</keyword>
<comment type="similarity">
    <text evidence="7">Belongs to the DEAD box helicase family.</text>
</comment>
<dbReference type="GO" id="GO:0005524">
    <property type="term" value="F:ATP binding"/>
    <property type="evidence" value="ECO:0007669"/>
    <property type="project" value="UniProtKB-UniRule"/>
</dbReference>
<evidence type="ECO:0000259" key="11">
    <source>
        <dbReference type="PROSITE" id="PS51194"/>
    </source>
</evidence>
<evidence type="ECO:0000256" key="7">
    <source>
        <dbReference type="RuleBase" id="RU365068"/>
    </source>
</evidence>
<feature type="domain" description="DEAD-box RNA helicase Q" evidence="12">
    <location>
        <begin position="503"/>
        <end position="531"/>
    </location>
</feature>
<dbReference type="RefSeq" id="XP_008178908.1">
    <property type="nucleotide sequence ID" value="XM_008180686.1"/>
</dbReference>
<evidence type="ECO:0000256" key="1">
    <source>
        <dbReference type="ARBA" id="ARBA00022741"/>
    </source>
</evidence>
<dbReference type="RefSeq" id="XP_008178909.1">
    <property type="nucleotide sequence ID" value="XM_008180687.2"/>
</dbReference>
<comment type="catalytic activity">
    <reaction evidence="7">
        <text>ATP + H2O = ADP + phosphate + H(+)</text>
        <dbReference type="Rhea" id="RHEA:13065"/>
        <dbReference type="ChEBI" id="CHEBI:15377"/>
        <dbReference type="ChEBI" id="CHEBI:15378"/>
        <dbReference type="ChEBI" id="CHEBI:30616"/>
        <dbReference type="ChEBI" id="CHEBI:43474"/>
        <dbReference type="ChEBI" id="CHEBI:456216"/>
        <dbReference type="EC" id="3.6.4.13"/>
    </reaction>
</comment>
<dbReference type="GeneID" id="100163629"/>
<dbReference type="InterPro" id="IPR014014">
    <property type="entry name" value="RNA_helicase_DEAD_Q_motif"/>
</dbReference>
<feature type="domain" description="Helicase ATP-binding" evidence="10">
    <location>
        <begin position="534"/>
        <end position="699"/>
    </location>
</feature>
<dbReference type="Pfam" id="PF00271">
    <property type="entry name" value="Helicase_C"/>
    <property type="match status" value="1"/>
</dbReference>
<dbReference type="EnsemblMetazoa" id="XM_008180687.3">
    <property type="protein sequence ID" value="XP_008178909.1"/>
    <property type="gene ID" value="LOC100163629"/>
</dbReference>
<evidence type="ECO:0000313" key="13">
    <source>
        <dbReference type="EnsemblMetazoa" id="XP_008178909.1"/>
    </source>
</evidence>
<comment type="function">
    <text evidence="7">RNA helicase.</text>
</comment>
<keyword evidence="14" id="KW-1185">Reference proteome</keyword>
<keyword evidence="2 7" id="KW-0378">Hydrolase</keyword>
<feature type="domain" description="Helicase C-terminal" evidence="11">
    <location>
        <begin position="713"/>
        <end position="869"/>
    </location>
</feature>
<dbReference type="GO" id="GO:0016787">
    <property type="term" value="F:hydrolase activity"/>
    <property type="evidence" value="ECO:0007669"/>
    <property type="project" value="UniProtKB-KW"/>
</dbReference>
<dbReference type="SMART" id="SM00487">
    <property type="entry name" value="DEXDc"/>
    <property type="match status" value="1"/>
</dbReference>
<keyword evidence="1 7" id="KW-0547">Nucleotide-binding</keyword>
<feature type="short sequence motif" description="Q motif" evidence="6">
    <location>
        <begin position="503"/>
        <end position="531"/>
    </location>
</feature>
<dbReference type="Pfam" id="PF00270">
    <property type="entry name" value="DEAD"/>
    <property type="match status" value="1"/>
</dbReference>
<dbReference type="EC" id="3.6.4.13" evidence="7"/>
<dbReference type="InterPro" id="IPR014001">
    <property type="entry name" value="Helicase_ATP-bd"/>
</dbReference>
<dbReference type="PROSITE" id="PS51194">
    <property type="entry name" value="HELICASE_CTER"/>
    <property type="match status" value="1"/>
</dbReference>
<dbReference type="Proteomes" id="UP000007819">
    <property type="component" value="Chromosome A2"/>
</dbReference>
<dbReference type="GO" id="GO:0003724">
    <property type="term" value="F:RNA helicase activity"/>
    <property type="evidence" value="ECO:0007669"/>
    <property type="project" value="UniProtKB-EC"/>
</dbReference>
<keyword evidence="5 7" id="KW-0694">RNA-binding</keyword>
<comment type="domain">
    <text evidence="7">The Q motif is unique to and characteristic of the DEAD box family of RNA helicases and controls ATP binding and hydrolysis.</text>
</comment>
<dbReference type="InterPro" id="IPR001650">
    <property type="entry name" value="Helicase_C-like"/>
</dbReference>
<dbReference type="PANTHER" id="PTHR24031">
    <property type="entry name" value="RNA HELICASE"/>
    <property type="match status" value="1"/>
</dbReference>
<reference evidence="13" key="2">
    <citation type="submission" date="2022-06" db="UniProtKB">
        <authorList>
            <consortium name="EnsemblMetazoa"/>
        </authorList>
    </citation>
    <scope>IDENTIFICATION</scope>
</reference>
<feature type="region of interest" description="Disordered" evidence="9">
    <location>
        <begin position="469"/>
        <end position="491"/>
    </location>
</feature>
<evidence type="ECO:0000256" key="2">
    <source>
        <dbReference type="ARBA" id="ARBA00022801"/>
    </source>
</evidence>
<evidence type="ECO:0000256" key="6">
    <source>
        <dbReference type="PROSITE-ProRule" id="PRU00552"/>
    </source>
</evidence>
<dbReference type="EnsemblMetazoa" id="XM_008180686.2">
    <property type="protein sequence ID" value="XP_008178908.1"/>
    <property type="gene ID" value="LOC100163629"/>
</dbReference>
<feature type="coiled-coil region" evidence="8">
    <location>
        <begin position="2"/>
        <end position="69"/>
    </location>
</feature>
<evidence type="ECO:0000259" key="10">
    <source>
        <dbReference type="PROSITE" id="PS51192"/>
    </source>
</evidence>
<dbReference type="PROSITE" id="PS51195">
    <property type="entry name" value="Q_MOTIF"/>
    <property type="match status" value="1"/>
</dbReference>
<dbReference type="PROSITE" id="PS51192">
    <property type="entry name" value="HELICASE_ATP_BIND_1"/>
    <property type="match status" value="1"/>
</dbReference>
<organism evidence="13 14">
    <name type="scientific">Acyrthosiphon pisum</name>
    <name type="common">Pea aphid</name>
    <dbReference type="NCBI Taxonomy" id="7029"/>
    <lineage>
        <taxon>Eukaryota</taxon>
        <taxon>Metazoa</taxon>
        <taxon>Ecdysozoa</taxon>
        <taxon>Arthropoda</taxon>
        <taxon>Hexapoda</taxon>
        <taxon>Insecta</taxon>
        <taxon>Pterygota</taxon>
        <taxon>Neoptera</taxon>
        <taxon>Paraneoptera</taxon>
        <taxon>Hemiptera</taxon>
        <taxon>Sternorrhyncha</taxon>
        <taxon>Aphidomorpha</taxon>
        <taxon>Aphidoidea</taxon>
        <taxon>Aphididae</taxon>
        <taxon>Macrosiphini</taxon>
        <taxon>Acyrthosiphon</taxon>
    </lineage>
</organism>
<dbReference type="InterPro" id="IPR011545">
    <property type="entry name" value="DEAD/DEAH_box_helicase_dom"/>
</dbReference>
<proteinExistence type="inferred from homology"/>
<dbReference type="AlphaFoldDB" id="A0A8R1X307"/>
<keyword evidence="8" id="KW-0175">Coiled coil</keyword>
<sequence>MMESELKNQNDLLQQLKSLRAEKELLEKHVFVLNECLSVEELKTKISNLEKKKEMLVSLENVIGRLRSEVEPLKYLKSILKTKLDDENKIQSNNIGSELVEDLLEASAESEPLKYLNTILKTKSDVENNIQSNNIASESCINTGFYVPKLDVKLRNDSSVDVQLVQPESKTFIPQIAQNTLTHSGKYKLDLYPKLNNVNPIDTFQTPIPSKSNSVSTVNDGSLDECMQLLDQYDVVTDQEILNFPIEENDLKNQTVDKESTNLIDIENKIQDAQIKTTETYYPDVEGKIKSKSQVPIKNDLKSQSVDREPTNNIGIENKIQDAQIDTTATNYFDAEGKIKSKSQVPIKKDIEFCLNSSVNPVSVILENASSTLHEASTSQPTLNKESLCSDSNVSIGDLLLKLPHLLLQQGIDYIQDEENVNQSLKNGNVSTDVSSKEHNKCNKKKELKTFKKEVNKFLNDYTNLLQNSSQTTEKNNISSEQTESGQCDELPRNVSNSECSINSFNDMNLKIDILRGIYSLGFVNPTALQKRVVVHCINGRDIIVFAGPGNGRTMMFTIPLLQRIKTNLNECQALVLVPTRDLAVHIQKIIMSVGDFLGVNVCIGGDNVPRKLSVVPHVVVGTPAGVSNMISCKSLRTGSIQTVVINKAEKMLTNNYTTLIEEIMRKLTRTRQVTLLTSDKLDHVLDIYMESLRDPLVIINDQEKEYDLLKNLPKQFYLNIQKEWKMNALCEINETLKIQRSIVFCNTLDRAQKLCESLQRLEYAVSLFHLEMNAHDREQKLELFSSNNLKMLITTDPIKGSQFQQAAWIINYDLPINPICYLDRVAKCAENIKVINLIDEDDDQTKLAIETHNKSYMIQMPLNMIDLLQY</sequence>
<dbReference type="Gene3D" id="3.40.50.300">
    <property type="entry name" value="P-loop containing nucleotide triphosphate hydrolases"/>
    <property type="match status" value="2"/>
</dbReference>
<dbReference type="GO" id="GO:0003723">
    <property type="term" value="F:RNA binding"/>
    <property type="evidence" value="ECO:0007669"/>
    <property type="project" value="UniProtKB-UniRule"/>
</dbReference>
<keyword evidence="3 7" id="KW-0347">Helicase</keyword>
<dbReference type="KEGG" id="api:100163629"/>
<evidence type="ECO:0000256" key="8">
    <source>
        <dbReference type="SAM" id="Coils"/>
    </source>
</evidence>